<comment type="similarity">
    <text evidence="1">Belongs to the prokaryotic/mitochondrial release factor family.</text>
</comment>
<dbReference type="PROSITE" id="PS00745">
    <property type="entry name" value="RF_PROK_I"/>
    <property type="match status" value="1"/>
</dbReference>
<dbReference type="GO" id="GO:0003747">
    <property type="term" value="F:translation release factor activity"/>
    <property type="evidence" value="ECO:0007669"/>
    <property type="project" value="InterPro"/>
</dbReference>
<dbReference type="PANTHER" id="PTHR43804">
    <property type="entry name" value="LD18447P"/>
    <property type="match status" value="1"/>
</dbReference>
<dbReference type="GO" id="GO:0032543">
    <property type="term" value="P:mitochondrial translation"/>
    <property type="evidence" value="ECO:0007669"/>
    <property type="project" value="UniProtKB-ARBA"/>
</dbReference>
<dbReference type="EMBL" id="ML977158">
    <property type="protein sequence ID" value="KAF1986201.1"/>
    <property type="molecule type" value="Genomic_DNA"/>
</dbReference>
<dbReference type="Pfam" id="PF03462">
    <property type="entry name" value="PCRF"/>
    <property type="match status" value="1"/>
</dbReference>
<dbReference type="Gene3D" id="3.30.70.1660">
    <property type="match status" value="1"/>
</dbReference>
<dbReference type="Pfam" id="PF00472">
    <property type="entry name" value="RF-1"/>
    <property type="match status" value="1"/>
</dbReference>
<reference evidence="5" key="1">
    <citation type="journal article" date="2020" name="Stud. Mycol.">
        <title>101 Dothideomycetes genomes: a test case for predicting lifestyles and emergence of pathogens.</title>
        <authorList>
            <person name="Haridas S."/>
            <person name="Albert R."/>
            <person name="Binder M."/>
            <person name="Bloem J."/>
            <person name="Labutti K."/>
            <person name="Salamov A."/>
            <person name="Andreopoulos B."/>
            <person name="Baker S."/>
            <person name="Barry K."/>
            <person name="Bills G."/>
            <person name="Bluhm B."/>
            <person name="Cannon C."/>
            <person name="Castanera R."/>
            <person name="Culley D."/>
            <person name="Daum C."/>
            <person name="Ezra D."/>
            <person name="Gonzalez J."/>
            <person name="Henrissat B."/>
            <person name="Kuo A."/>
            <person name="Liang C."/>
            <person name="Lipzen A."/>
            <person name="Lutzoni F."/>
            <person name="Magnuson J."/>
            <person name="Mondo S."/>
            <person name="Nolan M."/>
            <person name="Ohm R."/>
            <person name="Pangilinan J."/>
            <person name="Park H.-J."/>
            <person name="Ramirez L."/>
            <person name="Alfaro M."/>
            <person name="Sun H."/>
            <person name="Tritt A."/>
            <person name="Yoshinaga Y."/>
            <person name="Zwiers L.-H."/>
            <person name="Turgeon B."/>
            <person name="Goodwin S."/>
            <person name="Spatafora J."/>
            <person name="Crous P."/>
            <person name="Grigoriev I."/>
        </authorList>
    </citation>
    <scope>NUCLEOTIDE SEQUENCE</scope>
    <source>
        <strain evidence="5">CBS 113979</strain>
    </source>
</reference>
<evidence type="ECO:0000256" key="2">
    <source>
        <dbReference type="ARBA" id="ARBA00022481"/>
    </source>
</evidence>
<evidence type="ECO:0000256" key="1">
    <source>
        <dbReference type="ARBA" id="ARBA00010835"/>
    </source>
</evidence>
<evidence type="ECO:0000256" key="3">
    <source>
        <dbReference type="ARBA" id="ARBA00022917"/>
    </source>
</evidence>
<keyword evidence="2" id="KW-0488">Methylation</keyword>
<keyword evidence="3" id="KW-0648">Protein biosynthesis</keyword>
<dbReference type="Gene3D" id="3.30.160.20">
    <property type="match status" value="1"/>
</dbReference>
<organism evidence="5 6">
    <name type="scientific">Aulographum hederae CBS 113979</name>
    <dbReference type="NCBI Taxonomy" id="1176131"/>
    <lineage>
        <taxon>Eukaryota</taxon>
        <taxon>Fungi</taxon>
        <taxon>Dikarya</taxon>
        <taxon>Ascomycota</taxon>
        <taxon>Pezizomycotina</taxon>
        <taxon>Dothideomycetes</taxon>
        <taxon>Pleosporomycetidae</taxon>
        <taxon>Aulographales</taxon>
        <taxon>Aulographaceae</taxon>
    </lineage>
</organism>
<dbReference type="GO" id="GO:0005739">
    <property type="term" value="C:mitochondrion"/>
    <property type="evidence" value="ECO:0007669"/>
    <property type="project" value="UniProtKB-ARBA"/>
</dbReference>
<keyword evidence="6" id="KW-1185">Reference proteome</keyword>
<name>A0A6G1GZ20_9PEZI</name>
<evidence type="ECO:0000313" key="5">
    <source>
        <dbReference type="EMBL" id="KAF1986201.1"/>
    </source>
</evidence>
<accession>A0A6G1GZ20</accession>
<dbReference type="InterPro" id="IPR045853">
    <property type="entry name" value="Pep_chain_release_fac_I_sf"/>
</dbReference>
<dbReference type="OrthoDB" id="2019491at2759"/>
<dbReference type="InterPro" id="IPR000352">
    <property type="entry name" value="Pep_chain_release_fac_I"/>
</dbReference>
<dbReference type="AlphaFoldDB" id="A0A6G1GZ20"/>
<dbReference type="FunFam" id="3.30.160.20:FF:000004">
    <property type="entry name" value="Peptide chain release factor 1"/>
    <property type="match status" value="1"/>
</dbReference>
<sequence length="418" mass="46002">MFRTSWACRTCLYRLPRQVVWRQLRFQSTTSAGNISPALIARARSMTSEHSQLSKQLADAFESKTAKKIGELTPVVSALKDWDKANESLRELKTLIDDPSTDKELRDLATEDIEQSKGQLSRASQILASSLIPKHPFADLPCFLEVRPGIGGGEAAIFAGDLVKMFQAYCSKNGLNVAILKLETADGTSNLSLSGAGLTEAILEIDSPGAYGIFSCEAGVHRVQRVPATETKGRTHTSAASVIVLPSFPANGSEELDFNDPNSDFFVDPKDVRVDVMRASGAGGQHVNKTESAVRLTHIPTNTVAASQEQRSQARNKEQAWTMLRARIAQARREAREEEMVRLRRSVVGVAKTGRQDKIRTYNWNQQRVTDHRSGLSVHDLDDVIEGGDTLEKVMASVRAWMVDQEILGLVAEVESQK</sequence>
<dbReference type="SMART" id="SM00937">
    <property type="entry name" value="PCRF"/>
    <property type="match status" value="1"/>
</dbReference>
<protein>
    <submittedName>
        <fullName evidence="5">Release factor</fullName>
    </submittedName>
</protein>
<feature type="domain" description="Prokaryotic-type class I peptide chain release factors" evidence="4">
    <location>
        <begin position="278"/>
        <end position="294"/>
    </location>
</feature>
<evidence type="ECO:0000259" key="4">
    <source>
        <dbReference type="PROSITE" id="PS00745"/>
    </source>
</evidence>
<dbReference type="SUPFAM" id="SSF75620">
    <property type="entry name" value="Release factor"/>
    <property type="match status" value="1"/>
</dbReference>
<dbReference type="InterPro" id="IPR005139">
    <property type="entry name" value="PCRF"/>
</dbReference>
<dbReference type="PANTHER" id="PTHR43804:SF7">
    <property type="entry name" value="LD18447P"/>
    <property type="match status" value="1"/>
</dbReference>
<proteinExistence type="inferred from homology"/>
<dbReference type="InterPro" id="IPR050057">
    <property type="entry name" value="Prokaryotic/Mito_RF"/>
</dbReference>
<dbReference type="Proteomes" id="UP000800041">
    <property type="component" value="Unassembled WGS sequence"/>
</dbReference>
<dbReference type="Gene3D" id="6.10.140.1950">
    <property type="match status" value="1"/>
</dbReference>
<evidence type="ECO:0000313" key="6">
    <source>
        <dbReference type="Proteomes" id="UP000800041"/>
    </source>
</evidence>
<gene>
    <name evidence="5" type="ORF">K402DRAFT_333154</name>
</gene>